<accession>A0A4Y2BB44</accession>
<evidence type="ECO:0000256" key="1">
    <source>
        <dbReference type="ARBA" id="ARBA00012493"/>
    </source>
</evidence>
<evidence type="ECO:0000259" key="2">
    <source>
        <dbReference type="Pfam" id="PF17921"/>
    </source>
</evidence>
<proteinExistence type="predicted"/>
<dbReference type="EMBL" id="BGPR01000063">
    <property type="protein sequence ID" value="GBL88997.1"/>
    <property type="molecule type" value="Genomic_DNA"/>
</dbReference>
<dbReference type="InterPro" id="IPR041588">
    <property type="entry name" value="Integrase_H2C2"/>
</dbReference>
<evidence type="ECO:0000313" key="3">
    <source>
        <dbReference type="EMBL" id="GBL88997.1"/>
    </source>
</evidence>
<dbReference type="Proteomes" id="UP000499080">
    <property type="component" value="Unassembled WGS sequence"/>
</dbReference>
<protein>
    <recommendedName>
        <fullName evidence="1">RNA-directed DNA polymerase</fullName>
        <ecNumber evidence="1">2.7.7.49</ecNumber>
    </recommendedName>
</protein>
<sequence>MRSKVVLPKCKRDEVLKVAHEILLAGHLGEQKTRQRIKYSFFWPEITKYVKEFCQCYWQCQVRRAITYRDRIPLQPIFRPENPFEVWSSDCIGPL</sequence>
<name>A0A4Y2BB44_ARAVE</name>
<dbReference type="InterPro" id="IPR050951">
    <property type="entry name" value="Retrovirus_Pol_polyprotein"/>
</dbReference>
<comment type="caution">
    <text evidence="3">The sequence shown here is derived from an EMBL/GenBank/DDBJ whole genome shotgun (WGS) entry which is preliminary data.</text>
</comment>
<dbReference type="PANTHER" id="PTHR37984:SF15">
    <property type="entry name" value="INTEGRASE CATALYTIC DOMAIN-CONTAINING PROTEIN"/>
    <property type="match status" value="1"/>
</dbReference>
<feature type="domain" description="Integrase zinc-binding" evidence="2">
    <location>
        <begin position="8"/>
        <end position="64"/>
    </location>
</feature>
<dbReference type="Pfam" id="PF17921">
    <property type="entry name" value="Integrase_H2C2"/>
    <property type="match status" value="1"/>
</dbReference>
<dbReference type="GO" id="GO:0003964">
    <property type="term" value="F:RNA-directed DNA polymerase activity"/>
    <property type="evidence" value="ECO:0007669"/>
    <property type="project" value="UniProtKB-EC"/>
</dbReference>
<reference evidence="3 4" key="1">
    <citation type="journal article" date="2019" name="Sci. Rep.">
        <title>Orb-weaving spider Araneus ventricosus genome elucidates the spidroin gene catalogue.</title>
        <authorList>
            <person name="Kono N."/>
            <person name="Nakamura H."/>
            <person name="Ohtoshi R."/>
            <person name="Moran D.A.P."/>
            <person name="Shinohara A."/>
            <person name="Yoshida Y."/>
            <person name="Fujiwara M."/>
            <person name="Mori M."/>
            <person name="Tomita M."/>
            <person name="Arakawa K."/>
        </authorList>
    </citation>
    <scope>NUCLEOTIDE SEQUENCE [LARGE SCALE GENOMIC DNA]</scope>
</reference>
<keyword evidence="4" id="KW-1185">Reference proteome</keyword>
<dbReference type="FunFam" id="1.10.340.70:FF:000001">
    <property type="entry name" value="Retrovirus-related Pol polyprotein from transposon gypsy-like Protein"/>
    <property type="match status" value="1"/>
</dbReference>
<dbReference type="OrthoDB" id="6433398at2759"/>
<evidence type="ECO:0000313" key="4">
    <source>
        <dbReference type="Proteomes" id="UP000499080"/>
    </source>
</evidence>
<dbReference type="AlphaFoldDB" id="A0A4Y2BB44"/>
<gene>
    <name evidence="3" type="ORF">AVEN_255158_1</name>
</gene>
<organism evidence="3 4">
    <name type="scientific">Araneus ventricosus</name>
    <name type="common">Orbweaver spider</name>
    <name type="synonym">Epeira ventricosa</name>
    <dbReference type="NCBI Taxonomy" id="182803"/>
    <lineage>
        <taxon>Eukaryota</taxon>
        <taxon>Metazoa</taxon>
        <taxon>Ecdysozoa</taxon>
        <taxon>Arthropoda</taxon>
        <taxon>Chelicerata</taxon>
        <taxon>Arachnida</taxon>
        <taxon>Araneae</taxon>
        <taxon>Araneomorphae</taxon>
        <taxon>Entelegynae</taxon>
        <taxon>Araneoidea</taxon>
        <taxon>Araneidae</taxon>
        <taxon>Araneus</taxon>
    </lineage>
</organism>
<dbReference type="Gene3D" id="1.10.340.70">
    <property type="match status" value="1"/>
</dbReference>
<dbReference type="EC" id="2.7.7.49" evidence="1"/>
<dbReference type="PANTHER" id="PTHR37984">
    <property type="entry name" value="PROTEIN CBG26694"/>
    <property type="match status" value="1"/>
</dbReference>